<organism evidence="3 4">
    <name type="scientific">Phyllostomus discolor</name>
    <name type="common">pale spear-nosed bat</name>
    <dbReference type="NCBI Taxonomy" id="89673"/>
    <lineage>
        <taxon>Eukaryota</taxon>
        <taxon>Metazoa</taxon>
        <taxon>Chordata</taxon>
        <taxon>Craniata</taxon>
        <taxon>Vertebrata</taxon>
        <taxon>Euteleostomi</taxon>
        <taxon>Mammalia</taxon>
        <taxon>Eutheria</taxon>
        <taxon>Laurasiatheria</taxon>
        <taxon>Chiroptera</taxon>
        <taxon>Yangochiroptera</taxon>
        <taxon>Phyllostomidae</taxon>
        <taxon>Phyllostominae</taxon>
        <taxon>Phyllostomus</taxon>
    </lineage>
</organism>
<dbReference type="PANTHER" id="PTHR21501:SF3">
    <property type="entry name" value="PROTEIN FAM161A"/>
    <property type="match status" value="1"/>
</dbReference>
<protein>
    <submittedName>
        <fullName evidence="3">FAM161 centrosomal protein A</fullName>
    </submittedName>
</protein>
<dbReference type="InterPro" id="IPR051655">
    <property type="entry name" value="FAM161"/>
</dbReference>
<evidence type="ECO:0000256" key="1">
    <source>
        <dbReference type="ARBA" id="ARBA00023054"/>
    </source>
</evidence>
<proteinExistence type="predicted"/>
<sequence length="159" mass="17984">MAAWHQPTSYSLQIPVNPNIGARVAPYEREGLLESLAAVVVALDEEEEEEEEHKAVRRAPALKNARMAAEKHYSNTLKALGISDEFVSKKGQSGKIFEPFSNQEMKSFTEDKESFNEEENVEEREDGEENYFTETNSQDSCMEKDEASEESGEKKSVEE</sequence>
<evidence type="ECO:0000256" key="2">
    <source>
        <dbReference type="SAM" id="MobiDB-lite"/>
    </source>
</evidence>
<keyword evidence="1" id="KW-0175">Coiled coil</keyword>
<evidence type="ECO:0000313" key="3">
    <source>
        <dbReference type="EMBL" id="KAF6103294.1"/>
    </source>
</evidence>
<feature type="region of interest" description="Disordered" evidence="2">
    <location>
        <begin position="98"/>
        <end position="159"/>
    </location>
</feature>
<feature type="compositionally biased region" description="Acidic residues" evidence="2">
    <location>
        <begin position="116"/>
        <end position="131"/>
    </location>
</feature>
<dbReference type="Proteomes" id="UP000664940">
    <property type="component" value="Unassembled WGS sequence"/>
</dbReference>
<evidence type="ECO:0000313" key="4">
    <source>
        <dbReference type="Proteomes" id="UP000664940"/>
    </source>
</evidence>
<name>A0A834E495_9CHIR</name>
<gene>
    <name evidence="3" type="ORF">HJG60_004780</name>
</gene>
<dbReference type="EMBL" id="JABVXQ010000006">
    <property type="protein sequence ID" value="KAF6103294.1"/>
    <property type="molecule type" value="Genomic_DNA"/>
</dbReference>
<feature type="compositionally biased region" description="Basic and acidic residues" evidence="2">
    <location>
        <begin position="141"/>
        <end position="159"/>
    </location>
</feature>
<accession>A0A834E495</accession>
<comment type="caution">
    <text evidence="3">The sequence shown here is derived from an EMBL/GenBank/DDBJ whole genome shotgun (WGS) entry which is preliminary data.</text>
</comment>
<dbReference type="GO" id="GO:0036064">
    <property type="term" value="C:ciliary basal body"/>
    <property type="evidence" value="ECO:0007669"/>
    <property type="project" value="TreeGrafter"/>
</dbReference>
<dbReference type="GO" id="GO:0044782">
    <property type="term" value="P:cilium organization"/>
    <property type="evidence" value="ECO:0007669"/>
    <property type="project" value="TreeGrafter"/>
</dbReference>
<dbReference type="AlphaFoldDB" id="A0A834E495"/>
<dbReference type="GO" id="GO:0032391">
    <property type="term" value="C:photoreceptor connecting cilium"/>
    <property type="evidence" value="ECO:0007669"/>
    <property type="project" value="TreeGrafter"/>
</dbReference>
<dbReference type="PANTHER" id="PTHR21501">
    <property type="entry name" value="PROTEIN FAM-161"/>
    <property type="match status" value="1"/>
</dbReference>
<reference evidence="3 4" key="1">
    <citation type="journal article" date="2020" name="Nature">
        <title>Six reference-quality genomes reveal evolution of bat adaptations.</title>
        <authorList>
            <person name="Jebb D."/>
            <person name="Huang Z."/>
            <person name="Pippel M."/>
            <person name="Hughes G.M."/>
            <person name="Lavrichenko K."/>
            <person name="Devanna P."/>
            <person name="Winkler S."/>
            <person name="Jermiin L.S."/>
            <person name="Skirmuntt E.C."/>
            <person name="Katzourakis A."/>
            <person name="Burkitt-Gray L."/>
            <person name="Ray D.A."/>
            <person name="Sullivan K.A.M."/>
            <person name="Roscito J.G."/>
            <person name="Kirilenko B.M."/>
            <person name="Davalos L.M."/>
            <person name="Corthals A.P."/>
            <person name="Power M.L."/>
            <person name="Jones G."/>
            <person name="Ransome R.D."/>
            <person name="Dechmann D.K.N."/>
            <person name="Locatelli A.G."/>
            <person name="Puechmaille S.J."/>
            <person name="Fedrigo O."/>
            <person name="Jarvis E.D."/>
            <person name="Hiller M."/>
            <person name="Vernes S.C."/>
            <person name="Myers E.W."/>
            <person name="Teeling E.C."/>
        </authorList>
    </citation>
    <scope>NUCLEOTIDE SEQUENCE [LARGE SCALE GENOMIC DNA]</scope>
    <source>
        <strain evidence="3">Bat1K_MPI-CBG_1</strain>
    </source>
</reference>